<accession>A0ABS4JP90</accession>
<evidence type="ECO:0000256" key="2">
    <source>
        <dbReference type="ARBA" id="ARBA00005528"/>
    </source>
</evidence>
<keyword evidence="15" id="KW-1185">Reference proteome</keyword>
<sequence length="243" mass="25695">MTTRFFLDRVESGRVVLSRADSHHLLRVMRAAPGTPFIALAGGVAYDCVLEAVEDGLACGRVVGSRPATGEPRIRIALFQGLAKGEKMEFVIQHGTELGIAEFIPVAAARSVVKLDAKKAADRTERWQRIAREAAEQSRRGAVPRVSAPVTWKEAVAGIAGFDLALVPWEEGGEPLKAVLEAHPDALSYALFIGPEGGLTADEVALARAAGAIPVTLGPRILRTETAPLAAAAAILYARGEMG</sequence>
<dbReference type="Pfam" id="PF04452">
    <property type="entry name" value="Methyltrans_RNA"/>
    <property type="match status" value="1"/>
</dbReference>
<dbReference type="Gene3D" id="3.40.1280.10">
    <property type="match status" value="1"/>
</dbReference>
<dbReference type="CDD" id="cd18084">
    <property type="entry name" value="RsmE-like"/>
    <property type="match status" value="1"/>
</dbReference>
<comment type="subcellular location">
    <subcellularLocation>
        <location evidence="1 12">Cytoplasm</location>
    </subcellularLocation>
</comment>
<dbReference type="Proteomes" id="UP001519289">
    <property type="component" value="Unassembled WGS sequence"/>
</dbReference>
<evidence type="ECO:0000256" key="10">
    <source>
        <dbReference type="ARBA" id="ARBA00025699"/>
    </source>
</evidence>
<dbReference type="PANTHER" id="PTHR30027">
    <property type="entry name" value="RIBOSOMAL RNA SMALL SUBUNIT METHYLTRANSFERASE E"/>
    <property type="match status" value="1"/>
</dbReference>
<dbReference type="SUPFAM" id="SSF88697">
    <property type="entry name" value="PUA domain-like"/>
    <property type="match status" value="1"/>
</dbReference>
<evidence type="ECO:0000256" key="9">
    <source>
        <dbReference type="ARBA" id="ARBA00022691"/>
    </source>
</evidence>
<reference evidence="14 15" key="1">
    <citation type="submission" date="2021-03" db="EMBL/GenBank/DDBJ databases">
        <title>Genomic Encyclopedia of Type Strains, Phase IV (KMG-IV): sequencing the most valuable type-strain genomes for metagenomic binning, comparative biology and taxonomic classification.</title>
        <authorList>
            <person name="Goeker M."/>
        </authorList>
    </citation>
    <scope>NUCLEOTIDE SEQUENCE [LARGE SCALE GENOMIC DNA]</scope>
    <source>
        <strain evidence="14 15">DSM 27138</strain>
    </source>
</reference>
<name>A0ABS4JP90_9FIRM</name>
<gene>
    <name evidence="14" type="ORF">J2Z79_000736</name>
</gene>
<keyword evidence="6 12" id="KW-0698">rRNA processing</keyword>
<evidence type="ECO:0000256" key="1">
    <source>
        <dbReference type="ARBA" id="ARBA00004496"/>
    </source>
</evidence>
<proteinExistence type="inferred from homology"/>
<protein>
    <recommendedName>
        <fullName evidence="4 12">Ribosomal RNA small subunit methyltransferase E</fullName>
        <ecNumber evidence="3 12">2.1.1.193</ecNumber>
    </recommendedName>
</protein>
<dbReference type="PIRSF" id="PIRSF015601">
    <property type="entry name" value="MTase_slr0722"/>
    <property type="match status" value="1"/>
</dbReference>
<dbReference type="RefSeq" id="WP_209465500.1">
    <property type="nucleotide sequence ID" value="NZ_JAGGLG010000004.1"/>
</dbReference>
<keyword evidence="8 12" id="KW-0808">Transferase</keyword>
<comment type="similarity">
    <text evidence="2 12">Belongs to the RNA methyltransferase RsmE family.</text>
</comment>
<dbReference type="EC" id="2.1.1.193" evidence="3 12"/>
<comment type="caution">
    <text evidence="14">The sequence shown here is derived from an EMBL/GenBank/DDBJ whole genome shotgun (WGS) entry which is preliminary data.</text>
</comment>
<evidence type="ECO:0000256" key="5">
    <source>
        <dbReference type="ARBA" id="ARBA00022490"/>
    </source>
</evidence>
<keyword evidence="9 12" id="KW-0949">S-adenosyl-L-methionine</keyword>
<dbReference type="NCBIfam" id="TIGR00046">
    <property type="entry name" value="RsmE family RNA methyltransferase"/>
    <property type="match status" value="1"/>
</dbReference>
<evidence type="ECO:0000313" key="14">
    <source>
        <dbReference type="EMBL" id="MBP2017353.1"/>
    </source>
</evidence>
<feature type="domain" description="Ribosomal RNA small subunit methyltransferase E methyltransferase" evidence="13">
    <location>
        <begin position="73"/>
        <end position="235"/>
    </location>
</feature>
<evidence type="ECO:0000259" key="13">
    <source>
        <dbReference type="Pfam" id="PF04452"/>
    </source>
</evidence>
<evidence type="ECO:0000256" key="7">
    <source>
        <dbReference type="ARBA" id="ARBA00022603"/>
    </source>
</evidence>
<dbReference type="InterPro" id="IPR046886">
    <property type="entry name" value="RsmE_MTase_dom"/>
</dbReference>
<evidence type="ECO:0000256" key="6">
    <source>
        <dbReference type="ARBA" id="ARBA00022552"/>
    </source>
</evidence>
<dbReference type="GO" id="GO:0032259">
    <property type="term" value="P:methylation"/>
    <property type="evidence" value="ECO:0007669"/>
    <property type="project" value="UniProtKB-KW"/>
</dbReference>
<evidence type="ECO:0000256" key="12">
    <source>
        <dbReference type="PIRNR" id="PIRNR015601"/>
    </source>
</evidence>
<dbReference type="InterPro" id="IPR029026">
    <property type="entry name" value="tRNA_m1G_MTases_N"/>
</dbReference>
<evidence type="ECO:0000256" key="8">
    <source>
        <dbReference type="ARBA" id="ARBA00022679"/>
    </source>
</evidence>
<evidence type="ECO:0000256" key="3">
    <source>
        <dbReference type="ARBA" id="ARBA00012328"/>
    </source>
</evidence>
<dbReference type="PANTHER" id="PTHR30027:SF3">
    <property type="entry name" value="16S RRNA (URACIL(1498)-N(3))-METHYLTRANSFERASE"/>
    <property type="match status" value="1"/>
</dbReference>
<comment type="catalytic activity">
    <reaction evidence="11 12">
        <text>uridine(1498) in 16S rRNA + S-adenosyl-L-methionine = N(3)-methyluridine(1498) in 16S rRNA + S-adenosyl-L-homocysteine + H(+)</text>
        <dbReference type="Rhea" id="RHEA:42920"/>
        <dbReference type="Rhea" id="RHEA-COMP:10283"/>
        <dbReference type="Rhea" id="RHEA-COMP:10284"/>
        <dbReference type="ChEBI" id="CHEBI:15378"/>
        <dbReference type="ChEBI" id="CHEBI:57856"/>
        <dbReference type="ChEBI" id="CHEBI:59789"/>
        <dbReference type="ChEBI" id="CHEBI:65315"/>
        <dbReference type="ChEBI" id="CHEBI:74502"/>
        <dbReference type="EC" id="2.1.1.193"/>
    </reaction>
</comment>
<evidence type="ECO:0000256" key="11">
    <source>
        <dbReference type="ARBA" id="ARBA00047944"/>
    </source>
</evidence>
<dbReference type="InterPro" id="IPR006700">
    <property type="entry name" value="RsmE"/>
</dbReference>
<dbReference type="SUPFAM" id="SSF75217">
    <property type="entry name" value="alpha/beta knot"/>
    <property type="match status" value="1"/>
</dbReference>
<dbReference type="GO" id="GO:0008168">
    <property type="term" value="F:methyltransferase activity"/>
    <property type="evidence" value="ECO:0007669"/>
    <property type="project" value="UniProtKB-KW"/>
</dbReference>
<evidence type="ECO:0000256" key="4">
    <source>
        <dbReference type="ARBA" id="ARBA00013673"/>
    </source>
</evidence>
<keyword evidence="5 12" id="KW-0963">Cytoplasm</keyword>
<keyword evidence="7 12" id="KW-0489">Methyltransferase</keyword>
<organism evidence="14 15">
    <name type="scientific">Symbiobacterium terraclitae</name>
    <dbReference type="NCBI Taxonomy" id="557451"/>
    <lineage>
        <taxon>Bacteria</taxon>
        <taxon>Bacillati</taxon>
        <taxon>Bacillota</taxon>
        <taxon>Clostridia</taxon>
        <taxon>Eubacteriales</taxon>
        <taxon>Symbiobacteriaceae</taxon>
        <taxon>Symbiobacterium</taxon>
    </lineage>
</organism>
<dbReference type="InterPro" id="IPR015947">
    <property type="entry name" value="PUA-like_sf"/>
</dbReference>
<dbReference type="InterPro" id="IPR029028">
    <property type="entry name" value="Alpha/beta_knot_MTases"/>
</dbReference>
<evidence type="ECO:0000313" key="15">
    <source>
        <dbReference type="Proteomes" id="UP001519289"/>
    </source>
</evidence>
<comment type="function">
    <text evidence="10 12">Specifically methylates the N3 position of the uracil ring of uridine 1498 (m3U1498) in 16S rRNA. Acts on the fully assembled 30S ribosomal subunit.</text>
</comment>
<dbReference type="EMBL" id="JAGGLG010000004">
    <property type="protein sequence ID" value="MBP2017353.1"/>
    <property type="molecule type" value="Genomic_DNA"/>
</dbReference>